<feature type="transmembrane region" description="Helical" evidence="10">
    <location>
        <begin position="27"/>
        <end position="46"/>
    </location>
</feature>
<evidence type="ECO:0000256" key="2">
    <source>
        <dbReference type="ARBA" id="ARBA00022516"/>
    </source>
</evidence>
<keyword evidence="9 10" id="KW-0275">Fatty acid biosynthesis</keyword>
<dbReference type="PANTHER" id="PTHR11157:SF116">
    <property type="entry name" value="ELONGATION OF VERY LONG CHAIN FATTY ACIDS PROTEIN-RELATED"/>
    <property type="match status" value="1"/>
</dbReference>
<keyword evidence="3 10" id="KW-0808">Transferase</keyword>
<feature type="transmembrane region" description="Helical" evidence="10">
    <location>
        <begin position="170"/>
        <end position="193"/>
    </location>
</feature>
<evidence type="ECO:0000313" key="12">
    <source>
        <dbReference type="RefSeq" id="XP_026729757.1"/>
    </source>
</evidence>
<proteinExistence type="inferred from homology"/>
<dbReference type="RefSeq" id="XP_026729757.1">
    <property type="nucleotide sequence ID" value="XM_026873956.1"/>
</dbReference>
<feature type="transmembrane region" description="Helical" evidence="10">
    <location>
        <begin position="147"/>
        <end position="164"/>
    </location>
</feature>
<dbReference type="EC" id="2.3.1.199" evidence="10"/>
<dbReference type="GO" id="GO:0005789">
    <property type="term" value="C:endoplasmic reticulum membrane"/>
    <property type="evidence" value="ECO:0007669"/>
    <property type="project" value="TreeGrafter"/>
</dbReference>
<keyword evidence="6 10" id="KW-1133">Transmembrane helix</keyword>
<feature type="transmembrane region" description="Helical" evidence="10">
    <location>
        <begin position="205"/>
        <end position="226"/>
    </location>
</feature>
<dbReference type="GO" id="GO:0034625">
    <property type="term" value="P:fatty acid elongation, monounsaturated fatty acid"/>
    <property type="evidence" value="ECO:0007669"/>
    <property type="project" value="TreeGrafter"/>
</dbReference>
<dbReference type="GO" id="GO:0034626">
    <property type="term" value="P:fatty acid elongation, polyunsaturated fatty acid"/>
    <property type="evidence" value="ECO:0007669"/>
    <property type="project" value="TreeGrafter"/>
</dbReference>
<dbReference type="InParanoid" id="A0A7E5VN99"/>
<accession>A0A7E5VN99</accession>
<dbReference type="OrthoDB" id="434092at2759"/>
<feature type="transmembrane region" description="Helical" evidence="10">
    <location>
        <begin position="67"/>
        <end position="86"/>
    </location>
</feature>
<dbReference type="GO" id="GO:0009922">
    <property type="term" value="F:fatty acid elongase activity"/>
    <property type="evidence" value="ECO:0007669"/>
    <property type="project" value="UniProtKB-EC"/>
</dbReference>
<evidence type="ECO:0000256" key="10">
    <source>
        <dbReference type="RuleBase" id="RU361115"/>
    </source>
</evidence>
<dbReference type="InterPro" id="IPR002076">
    <property type="entry name" value="ELO_fam"/>
</dbReference>
<name>A0A7E5VN99_TRINI</name>
<keyword evidence="8 10" id="KW-0472">Membrane</keyword>
<dbReference type="GO" id="GO:0042761">
    <property type="term" value="P:very long-chain fatty acid biosynthetic process"/>
    <property type="evidence" value="ECO:0007669"/>
    <property type="project" value="TreeGrafter"/>
</dbReference>
<keyword evidence="4 10" id="KW-0812">Transmembrane</keyword>
<dbReference type="PANTHER" id="PTHR11157">
    <property type="entry name" value="FATTY ACID ACYL TRANSFERASE-RELATED"/>
    <property type="match status" value="1"/>
</dbReference>
<keyword evidence="7 10" id="KW-0443">Lipid metabolism</keyword>
<feature type="transmembrane region" description="Helical" evidence="10">
    <location>
        <begin position="117"/>
        <end position="135"/>
    </location>
</feature>
<dbReference type="Pfam" id="PF01151">
    <property type="entry name" value="ELO"/>
    <property type="match status" value="1"/>
</dbReference>
<evidence type="ECO:0000256" key="1">
    <source>
        <dbReference type="ARBA" id="ARBA00004141"/>
    </source>
</evidence>
<comment type="similarity">
    <text evidence="10">Belongs to the ELO family.</text>
</comment>
<dbReference type="KEGG" id="tnl:113495288"/>
<evidence type="ECO:0000256" key="8">
    <source>
        <dbReference type="ARBA" id="ARBA00023136"/>
    </source>
</evidence>
<reference evidence="12" key="1">
    <citation type="submission" date="2025-08" db="UniProtKB">
        <authorList>
            <consortium name="RefSeq"/>
        </authorList>
    </citation>
    <scope>IDENTIFICATION</scope>
</reference>
<comment type="subcellular location">
    <subcellularLocation>
        <location evidence="1">Membrane</location>
        <topology evidence="1">Multi-pass membrane protein</topology>
    </subcellularLocation>
</comment>
<dbReference type="Proteomes" id="UP000322000">
    <property type="component" value="Chromosome 6"/>
</dbReference>
<evidence type="ECO:0000256" key="9">
    <source>
        <dbReference type="ARBA" id="ARBA00023160"/>
    </source>
</evidence>
<dbReference type="GeneID" id="113495288"/>
<evidence type="ECO:0000313" key="11">
    <source>
        <dbReference type="Proteomes" id="UP000322000"/>
    </source>
</evidence>
<gene>
    <name evidence="12" type="primary">LOC113495288</name>
</gene>
<dbReference type="AlphaFoldDB" id="A0A7E5VN99"/>
<protein>
    <recommendedName>
        <fullName evidence="10">Elongation of very long chain fatty acids protein</fullName>
        <ecNumber evidence="10">2.3.1.199</ecNumber>
    </recommendedName>
    <alternativeName>
        <fullName evidence="10">Very-long-chain 3-oxoacyl-CoA synthase</fullName>
    </alternativeName>
</protein>
<evidence type="ECO:0000256" key="5">
    <source>
        <dbReference type="ARBA" id="ARBA00022832"/>
    </source>
</evidence>
<sequence length="288" mass="33600">MAGVIDSIVGTYDYLMNDLADIRTKDLPLMSSPSLIVLIVVAYLKFCTNYGPRFMKDRPAYTLKYPIMLYNIFQVVLSIVLVKAGIRYLFSKEYNFICDPVTDSMDDRIVATANHTWLYFFAKITELLDTIFFVFRKKSRQISTLHLFHHSIVVAFGWFVTKYFPVGPIVLVGTLNSFVHVIMYSYYFVAGLGPQYQKYLWWKRYLTLIQLIQFVIVIFHNAMALYNSHCNYPKGVHLFIIANTGLIFYMFSQFYYETYIKAKPKKNDDLKTKIQANPRQGKRLSVGQ</sequence>
<feature type="transmembrane region" description="Helical" evidence="10">
    <location>
        <begin position="238"/>
        <end position="256"/>
    </location>
</feature>
<evidence type="ECO:0000256" key="3">
    <source>
        <dbReference type="ARBA" id="ARBA00022679"/>
    </source>
</evidence>
<keyword evidence="11" id="KW-1185">Reference proteome</keyword>
<comment type="catalytic activity">
    <reaction evidence="10">
        <text>a very-long-chain acyl-CoA + malonyl-CoA + H(+) = a very-long-chain 3-oxoacyl-CoA + CO2 + CoA</text>
        <dbReference type="Rhea" id="RHEA:32727"/>
        <dbReference type="ChEBI" id="CHEBI:15378"/>
        <dbReference type="ChEBI" id="CHEBI:16526"/>
        <dbReference type="ChEBI" id="CHEBI:57287"/>
        <dbReference type="ChEBI" id="CHEBI:57384"/>
        <dbReference type="ChEBI" id="CHEBI:90725"/>
        <dbReference type="ChEBI" id="CHEBI:90736"/>
        <dbReference type="EC" id="2.3.1.199"/>
    </reaction>
</comment>
<organism evidence="11 12">
    <name type="scientific">Trichoplusia ni</name>
    <name type="common">Cabbage looper</name>
    <dbReference type="NCBI Taxonomy" id="7111"/>
    <lineage>
        <taxon>Eukaryota</taxon>
        <taxon>Metazoa</taxon>
        <taxon>Ecdysozoa</taxon>
        <taxon>Arthropoda</taxon>
        <taxon>Hexapoda</taxon>
        <taxon>Insecta</taxon>
        <taxon>Pterygota</taxon>
        <taxon>Neoptera</taxon>
        <taxon>Endopterygota</taxon>
        <taxon>Lepidoptera</taxon>
        <taxon>Glossata</taxon>
        <taxon>Ditrysia</taxon>
        <taxon>Noctuoidea</taxon>
        <taxon>Noctuidae</taxon>
        <taxon>Plusiinae</taxon>
        <taxon>Trichoplusia</taxon>
    </lineage>
</organism>
<keyword evidence="5 10" id="KW-0276">Fatty acid metabolism</keyword>
<keyword evidence="2 10" id="KW-0444">Lipid biosynthesis</keyword>
<evidence type="ECO:0000256" key="7">
    <source>
        <dbReference type="ARBA" id="ARBA00023098"/>
    </source>
</evidence>
<evidence type="ECO:0000256" key="4">
    <source>
        <dbReference type="ARBA" id="ARBA00022692"/>
    </source>
</evidence>
<dbReference type="GO" id="GO:0019367">
    <property type="term" value="P:fatty acid elongation, saturated fatty acid"/>
    <property type="evidence" value="ECO:0007669"/>
    <property type="project" value="TreeGrafter"/>
</dbReference>
<evidence type="ECO:0000256" key="6">
    <source>
        <dbReference type="ARBA" id="ARBA00022989"/>
    </source>
</evidence>
<dbReference type="GO" id="GO:0030148">
    <property type="term" value="P:sphingolipid biosynthetic process"/>
    <property type="evidence" value="ECO:0007669"/>
    <property type="project" value="TreeGrafter"/>
</dbReference>